<comment type="function">
    <text evidence="7">Functions as a peptidoglycan terminase that cleaves nascent peptidoglycan strands endolytically to terminate their elongation.</text>
</comment>
<dbReference type="GO" id="GO:0008932">
    <property type="term" value="F:lytic endotransglycosylase activity"/>
    <property type="evidence" value="ECO:0007669"/>
    <property type="project" value="UniProtKB-UniRule"/>
</dbReference>
<feature type="transmembrane region" description="Helical" evidence="7">
    <location>
        <begin position="21"/>
        <end position="42"/>
    </location>
</feature>
<dbReference type="GO" id="GO:0005886">
    <property type="term" value="C:plasma membrane"/>
    <property type="evidence" value="ECO:0007669"/>
    <property type="project" value="UniProtKB-SubCell"/>
</dbReference>
<sequence>MSPAFNDNDRRLNWRKIGYHARSALAVILAAAVLGGGAWFVYSKINDAYIEWRTEDDYIGEGSGEVEILIPRGATPAHIGDLLTEAGVIKSTRTFRSEVQRSGRGDELQYGRYKLKKEIPAAVAFEMLLNPDNKVVLWVLFPEGTTMAEQQAITVETTKLSLADVQAGAADTTIFKLPDYAGGKLEGFLFPSKYAVSEPPVASWIYATQVGQFNRIAEKLDLVGGAEQLATTPLAVVTTASIIASEVTKTADQPMVAAVIYNRMKQGMKLEMDSTVHYAVGKSGKVTTTAEDRANPSPYNTYVHPGLPPGPISNPGETALSAALHPADSDALFFVTVNPETGDTRFAATLEEHNANVALFQQWCSANAGKC</sequence>
<dbReference type="PANTHER" id="PTHR30518">
    <property type="entry name" value="ENDOLYTIC MUREIN TRANSGLYCOSYLASE"/>
    <property type="match status" value="1"/>
</dbReference>
<dbReference type="GO" id="GO:0071555">
    <property type="term" value="P:cell wall organization"/>
    <property type="evidence" value="ECO:0007669"/>
    <property type="project" value="UniProtKB-KW"/>
</dbReference>
<evidence type="ECO:0000256" key="5">
    <source>
        <dbReference type="ARBA" id="ARBA00023239"/>
    </source>
</evidence>
<dbReference type="Proteomes" id="UP000184512">
    <property type="component" value="Unassembled WGS sequence"/>
</dbReference>
<dbReference type="STRING" id="1123357.SAMN02745244_03397"/>
<reference evidence="8 9" key="1">
    <citation type="submission" date="2016-11" db="EMBL/GenBank/DDBJ databases">
        <authorList>
            <person name="Jaros S."/>
            <person name="Januszkiewicz K."/>
            <person name="Wedrychowicz H."/>
        </authorList>
    </citation>
    <scope>NUCLEOTIDE SEQUENCE [LARGE SCALE GENOMIC DNA]</scope>
    <source>
        <strain evidence="8 9">DSM 12906</strain>
    </source>
</reference>
<keyword evidence="4 7" id="KW-0472">Membrane</keyword>
<dbReference type="InterPro" id="IPR003770">
    <property type="entry name" value="MLTG-like"/>
</dbReference>
<gene>
    <name evidence="7" type="primary">mltG</name>
    <name evidence="8" type="ORF">SAMN02745244_03397</name>
</gene>
<evidence type="ECO:0000256" key="3">
    <source>
        <dbReference type="ARBA" id="ARBA00022989"/>
    </source>
</evidence>
<organism evidence="8 9">
    <name type="scientific">Tessaracoccus bendigoensis DSM 12906</name>
    <dbReference type="NCBI Taxonomy" id="1123357"/>
    <lineage>
        <taxon>Bacteria</taxon>
        <taxon>Bacillati</taxon>
        <taxon>Actinomycetota</taxon>
        <taxon>Actinomycetes</taxon>
        <taxon>Propionibacteriales</taxon>
        <taxon>Propionibacteriaceae</taxon>
        <taxon>Tessaracoccus</taxon>
    </lineage>
</organism>
<dbReference type="Pfam" id="PF02618">
    <property type="entry name" value="YceG"/>
    <property type="match status" value="1"/>
</dbReference>
<keyword evidence="3 7" id="KW-1133">Transmembrane helix</keyword>
<proteinExistence type="inferred from homology"/>
<protein>
    <recommendedName>
        <fullName evidence="7">Endolytic murein transglycosylase</fullName>
        <ecNumber evidence="7">4.2.2.29</ecNumber>
    </recommendedName>
    <alternativeName>
        <fullName evidence="7">Peptidoglycan lytic transglycosylase</fullName>
    </alternativeName>
    <alternativeName>
        <fullName evidence="7">Peptidoglycan polymerization terminase</fullName>
    </alternativeName>
</protein>
<dbReference type="HAMAP" id="MF_02065">
    <property type="entry name" value="MltG"/>
    <property type="match status" value="1"/>
</dbReference>
<evidence type="ECO:0000256" key="4">
    <source>
        <dbReference type="ARBA" id="ARBA00023136"/>
    </source>
</evidence>
<evidence type="ECO:0000256" key="6">
    <source>
        <dbReference type="ARBA" id="ARBA00023316"/>
    </source>
</evidence>
<dbReference type="CDD" id="cd08010">
    <property type="entry name" value="MltG_like"/>
    <property type="match status" value="1"/>
</dbReference>
<evidence type="ECO:0000256" key="2">
    <source>
        <dbReference type="ARBA" id="ARBA00022692"/>
    </source>
</evidence>
<comment type="catalytic activity">
    <reaction evidence="7">
        <text>a peptidoglycan chain = a peptidoglycan chain with N-acetyl-1,6-anhydromuramyl-[peptide] at the reducing end + a peptidoglycan chain with N-acetylglucosamine at the non-reducing end.</text>
        <dbReference type="EC" id="4.2.2.29"/>
    </reaction>
</comment>
<feature type="site" description="Important for catalytic activity" evidence="7">
    <location>
        <position position="246"/>
    </location>
</feature>
<dbReference type="RefSeq" id="WP_073190708.1">
    <property type="nucleotide sequence ID" value="NZ_FQZG01000091.1"/>
</dbReference>
<evidence type="ECO:0000313" key="9">
    <source>
        <dbReference type="Proteomes" id="UP000184512"/>
    </source>
</evidence>
<dbReference type="Gene3D" id="3.30.160.60">
    <property type="entry name" value="Classic Zinc Finger"/>
    <property type="match status" value="1"/>
</dbReference>
<dbReference type="AlphaFoldDB" id="A0A1M6MLV4"/>
<keyword evidence="9" id="KW-1185">Reference proteome</keyword>
<evidence type="ECO:0000256" key="1">
    <source>
        <dbReference type="ARBA" id="ARBA00022475"/>
    </source>
</evidence>
<dbReference type="Gene3D" id="3.30.1490.480">
    <property type="entry name" value="Endolytic murein transglycosylase"/>
    <property type="match status" value="1"/>
</dbReference>
<name>A0A1M6MLV4_9ACTN</name>
<evidence type="ECO:0000313" key="8">
    <source>
        <dbReference type="EMBL" id="SHJ84475.1"/>
    </source>
</evidence>
<accession>A0A1M6MLV4</accession>
<keyword evidence="1 7" id="KW-1003">Cell membrane</keyword>
<dbReference type="NCBIfam" id="TIGR00247">
    <property type="entry name" value="endolytic transglycosylase MltG"/>
    <property type="match status" value="1"/>
</dbReference>
<keyword evidence="5 7" id="KW-0456">Lyase</keyword>
<dbReference type="OrthoDB" id="9814591at2"/>
<keyword evidence="6 7" id="KW-0961">Cell wall biogenesis/degradation</keyword>
<comment type="subcellular location">
    <subcellularLocation>
        <location evidence="7">Cell membrane</location>
        <topology evidence="7">Single-pass membrane protein</topology>
    </subcellularLocation>
</comment>
<dbReference type="PANTHER" id="PTHR30518:SF2">
    <property type="entry name" value="ENDOLYTIC MUREIN TRANSGLYCOSYLASE"/>
    <property type="match status" value="1"/>
</dbReference>
<dbReference type="GO" id="GO:0009252">
    <property type="term" value="P:peptidoglycan biosynthetic process"/>
    <property type="evidence" value="ECO:0007669"/>
    <property type="project" value="UniProtKB-UniRule"/>
</dbReference>
<dbReference type="EC" id="4.2.2.29" evidence="7"/>
<dbReference type="EMBL" id="FQZG01000091">
    <property type="protein sequence ID" value="SHJ84475.1"/>
    <property type="molecule type" value="Genomic_DNA"/>
</dbReference>
<keyword evidence="2 7" id="KW-0812">Transmembrane</keyword>
<comment type="similarity">
    <text evidence="7">Belongs to the transglycosylase MltG family.</text>
</comment>
<evidence type="ECO:0000256" key="7">
    <source>
        <dbReference type="HAMAP-Rule" id="MF_02065"/>
    </source>
</evidence>